<proteinExistence type="predicted"/>
<accession>A0A3M7QW77</accession>
<dbReference type="AlphaFoldDB" id="A0A3M7QW77"/>
<name>A0A3M7QW77_BRAPC</name>
<gene>
    <name evidence="1" type="ORF">BpHYR1_015884</name>
</gene>
<protein>
    <recommendedName>
        <fullName evidence="3">FLYWCH-type domain-containing protein</fullName>
    </recommendedName>
</protein>
<evidence type="ECO:0008006" key="3">
    <source>
        <dbReference type="Google" id="ProtNLM"/>
    </source>
</evidence>
<dbReference type="Proteomes" id="UP000276133">
    <property type="component" value="Unassembled WGS sequence"/>
</dbReference>
<dbReference type="OrthoDB" id="10192860at2759"/>
<reference evidence="1 2" key="1">
    <citation type="journal article" date="2018" name="Sci. Rep.">
        <title>Genomic signatures of local adaptation to the degree of environmental predictability in rotifers.</title>
        <authorList>
            <person name="Franch-Gras L."/>
            <person name="Hahn C."/>
            <person name="Garcia-Roger E.M."/>
            <person name="Carmona M.J."/>
            <person name="Serra M."/>
            <person name="Gomez A."/>
        </authorList>
    </citation>
    <scope>NUCLEOTIDE SEQUENCE [LARGE SCALE GENOMIC DNA]</scope>
    <source>
        <strain evidence="1">HYR1</strain>
    </source>
</reference>
<organism evidence="1 2">
    <name type="scientific">Brachionus plicatilis</name>
    <name type="common">Marine rotifer</name>
    <name type="synonym">Brachionus muelleri</name>
    <dbReference type="NCBI Taxonomy" id="10195"/>
    <lineage>
        <taxon>Eukaryota</taxon>
        <taxon>Metazoa</taxon>
        <taxon>Spiralia</taxon>
        <taxon>Gnathifera</taxon>
        <taxon>Rotifera</taxon>
        <taxon>Eurotatoria</taxon>
        <taxon>Monogononta</taxon>
        <taxon>Pseudotrocha</taxon>
        <taxon>Ploima</taxon>
        <taxon>Brachionidae</taxon>
        <taxon>Brachionus</taxon>
    </lineage>
</organism>
<evidence type="ECO:0000313" key="2">
    <source>
        <dbReference type="Proteomes" id="UP000276133"/>
    </source>
</evidence>
<evidence type="ECO:0000313" key="1">
    <source>
        <dbReference type="EMBL" id="RNA15610.1"/>
    </source>
</evidence>
<keyword evidence="2" id="KW-1185">Reference proteome</keyword>
<dbReference type="EMBL" id="REGN01004919">
    <property type="protein sequence ID" value="RNA15610.1"/>
    <property type="molecule type" value="Genomic_DNA"/>
</dbReference>
<sequence>MSTEITWIESNSNKHPIVLYKYRTYRLKEKNNDESSRFYCAKKNNFKCTAHLKVKNSSLNAVTGDHFCQSLDDADVKCLNAEQELKKMVTSDVSKPIRECYNEIQSKLLESGISPDILAAKFPSFAKLTSTLQKRLRQGPRFHEIELISFMRCVKHRKTIVYLIFVYHILMSSLYERCKKPPWKSLTYAIVFPRSILQPHNPKYIFGTGNKYHLAHVKKFLTYTACFKVVFRVLDHSILIFSKNNAGSRIKF</sequence>
<comment type="caution">
    <text evidence="1">The sequence shown here is derived from an EMBL/GenBank/DDBJ whole genome shotgun (WGS) entry which is preliminary data.</text>
</comment>